<keyword evidence="10" id="KW-0408">Iron</keyword>
<keyword evidence="7 13" id="KW-0812">Transmembrane</keyword>
<evidence type="ECO:0000256" key="7">
    <source>
        <dbReference type="ARBA" id="ARBA00022692"/>
    </source>
</evidence>
<name>A0A1W1ZFJ1_9BURK</name>
<dbReference type="PANTHER" id="PTHR10978">
    <property type="entry name" value="SUCCINATE DEHYDROGENASE CYTOCHROME B560 SUBUNIT"/>
    <property type="match status" value="1"/>
</dbReference>
<evidence type="ECO:0000256" key="3">
    <source>
        <dbReference type="ARBA" id="ARBA00004370"/>
    </source>
</evidence>
<comment type="cofactor">
    <cofactor evidence="1">
        <name>heme</name>
        <dbReference type="ChEBI" id="CHEBI:30413"/>
    </cofactor>
</comment>
<dbReference type="GO" id="GO:0046872">
    <property type="term" value="F:metal ion binding"/>
    <property type="evidence" value="ECO:0007669"/>
    <property type="project" value="UniProtKB-KW"/>
</dbReference>
<sequence length="141" mass="15923">MSENLNPSGRKARPQFKNIGYLQILTSYKLPWSGKVSILHRVSGALLFLSLPFILYLFDKSVTSEISFLTFSDMVSNPLIKLFILALIWGFLHHFCAGIRFLMLDTHRGLEKHQIQKSAISVLVVSLALTLVLGAKLFNLF</sequence>
<evidence type="ECO:0000313" key="15">
    <source>
        <dbReference type="Proteomes" id="UP000192708"/>
    </source>
</evidence>
<feature type="transmembrane region" description="Helical" evidence="13">
    <location>
        <begin position="118"/>
        <end position="138"/>
    </location>
</feature>
<evidence type="ECO:0000256" key="2">
    <source>
        <dbReference type="ARBA" id="ARBA00004050"/>
    </source>
</evidence>
<dbReference type="RefSeq" id="WP_084283230.1">
    <property type="nucleotide sequence ID" value="NZ_FWXJ01000005.1"/>
</dbReference>
<evidence type="ECO:0000256" key="9">
    <source>
        <dbReference type="ARBA" id="ARBA00022989"/>
    </source>
</evidence>
<dbReference type="InterPro" id="IPR034804">
    <property type="entry name" value="SQR/QFR_C/D"/>
</dbReference>
<comment type="similarity">
    <text evidence="4">Belongs to the cytochrome b560 family.</text>
</comment>
<reference evidence="14 15" key="1">
    <citation type="submission" date="2017-04" db="EMBL/GenBank/DDBJ databases">
        <authorList>
            <person name="Afonso C.L."/>
            <person name="Miller P.J."/>
            <person name="Scott M.A."/>
            <person name="Spackman E."/>
            <person name="Goraichik I."/>
            <person name="Dimitrov K.M."/>
            <person name="Suarez D.L."/>
            <person name="Swayne D.E."/>
        </authorList>
    </citation>
    <scope>NUCLEOTIDE SEQUENCE [LARGE SCALE GENOMIC DNA]</scope>
    <source>
        <strain evidence="14 15">VK13</strain>
    </source>
</reference>
<dbReference type="GO" id="GO:0009055">
    <property type="term" value="F:electron transfer activity"/>
    <property type="evidence" value="ECO:0007669"/>
    <property type="project" value="InterPro"/>
</dbReference>
<evidence type="ECO:0000256" key="12">
    <source>
        <dbReference type="ARBA" id="ARBA00025912"/>
    </source>
</evidence>
<dbReference type="Pfam" id="PF01127">
    <property type="entry name" value="Sdh_cyt"/>
    <property type="match status" value="1"/>
</dbReference>
<comment type="subunit">
    <text evidence="12">Part of an enzyme complex containing four subunits: a flavoprotein, an iron-sulfur protein, plus two membrane-anchoring proteins, SdhC and SdhD. The complex can form homotrimers.</text>
</comment>
<evidence type="ECO:0000256" key="8">
    <source>
        <dbReference type="ARBA" id="ARBA00022723"/>
    </source>
</evidence>
<keyword evidence="9 13" id="KW-1133">Transmembrane helix</keyword>
<gene>
    <name evidence="14" type="ORF">SAMN06296008_10567</name>
</gene>
<comment type="subcellular location">
    <subcellularLocation>
        <location evidence="3">Membrane</location>
    </subcellularLocation>
</comment>
<dbReference type="GO" id="GO:0005886">
    <property type="term" value="C:plasma membrane"/>
    <property type="evidence" value="ECO:0007669"/>
    <property type="project" value="TreeGrafter"/>
</dbReference>
<dbReference type="STRING" id="1938817.SAMN06296008_10567"/>
<evidence type="ECO:0000256" key="13">
    <source>
        <dbReference type="SAM" id="Phobius"/>
    </source>
</evidence>
<evidence type="ECO:0000256" key="4">
    <source>
        <dbReference type="ARBA" id="ARBA00007244"/>
    </source>
</evidence>
<accession>A0A1W1ZFJ1</accession>
<evidence type="ECO:0000256" key="6">
    <source>
        <dbReference type="ARBA" id="ARBA00022617"/>
    </source>
</evidence>
<dbReference type="NCBIfam" id="TIGR02970">
    <property type="entry name" value="succ_dehyd_cytB"/>
    <property type="match status" value="1"/>
</dbReference>
<dbReference type="CDD" id="cd03499">
    <property type="entry name" value="SQR_TypeC_SdhC"/>
    <property type="match status" value="1"/>
</dbReference>
<dbReference type="OrthoDB" id="9799441at2"/>
<dbReference type="AlphaFoldDB" id="A0A1W1ZFJ1"/>
<evidence type="ECO:0000256" key="1">
    <source>
        <dbReference type="ARBA" id="ARBA00001971"/>
    </source>
</evidence>
<protein>
    <recommendedName>
        <fullName evidence="5">Succinate dehydrogenase cytochrome b556 subunit</fullName>
    </recommendedName>
</protein>
<dbReference type="Proteomes" id="UP000192708">
    <property type="component" value="Unassembled WGS sequence"/>
</dbReference>
<dbReference type="PANTHER" id="PTHR10978:SF5">
    <property type="entry name" value="SUCCINATE DEHYDROGENASE CYTOCHROME B560 SUBUNIT, MITOCHONDRIAL"/>
    <property type="match status" value="1"/>
</dbReference>
<evidence type="ECO:0000256" key="5">
    <source>
        <dbReference type="ARBA" id="ARBA00020076"/>
    </source>
</evidence>
<keyword evidence="6" id="KW-0349">Heme</keyword>
<proteinExistence type="inferred from homology"/>
<comment type="function">
    <text evidence="2">Membrane-anchoring subunit of succinate dehydrogenase (SDH).</text>
</comment>
<dbReference type="EMBL" id="FWXJ01000005">
    <property type="protein sequence ID" value="SMC46942.1"/>
    <property type="molecule type" value="Genomic_DNA"/>
</dbReference>
<evidence type="ECO:0000256" key="10">
    <source>
        <dbReference type="ARBA" id="ARBA00023004"/>
    </source>
</evidence>
<feature type="transmembrane region" description="Helical" evidence="13">
    <location>
        <begin position="38"/>
        <end position="58"/>
    </location>
</feature>
<evidence type="ECO:0000256" key="11">
    <source>
        <dbReference type="ARBA" id="ARBA00023136"/>
    </source>
</evidence>
<feature type="transmembrane region" description="Helical" evidence="13">
    <location>
        <begin position="78"/>
        <end position="97"/>
    </location>
</feature>
<keyword evidence="8" id="KW-0479">Metal-binding</keyword>
<organism evidence="14 15">
    <name type="scientific">Polynucleobacter kasalickyi</name>
    <dbReference type="NCBI Taxonomy" id="1938817"/>
    <lineage>
        <taxon>Bacteria</taxon>
        <taxon>Pseudomonadati</taxon>
        <taxon>Pseudomonadota</taxon>
        <taxon>Betaproteobacteria</taxon>
        <taxon>Burkholderiales</taxon>
        <taxon>Burkholderiaceae</taxon>
        <taxon>Polynucleobacter</taxon>
    </lineage>
</organism>
<dbReference type="InterPro" id="IPR000701">
    <property type="entry name" value="SuccDH_FuR_B_TM-su"/>
</dbReference>
<dbReference type="InterPro" id="IPR014314">
    <property type="entry name" value="Succ_DH_cytb556"/>
</dbReference>
<dbReference type="GO" id="GO:0006099">
    <property type="term" value="P:tricarboxylic acid cycle"/>
    <property type="evidence" value="ECO:0007669"/>
    <property type="project" value="InterPro"/>
</dbReference>
<evidence type="ECO:0000313" key="14">
    <source>
        <dbReference type="EMBL" id="SMC46942.1"/>
    </source>
</evidence>
<dbReference type="Gene3D" id="1.20.1300.10">
    <property type="entry name" value="Fumarate reductase/succinate dehydrogenase, transmembrane subunit"/>
    <property type="match status" value="1"/>
</dbReference>
<keyword evidence="11 13" id="KW-0472">Membrane</keyword>
<keyword evidence="15" id="KW-1185">Reference proteome</keyword>
<dbReference type="SUPFAM" id="SSF81343">
    <property type="entry name" value="Fumarate reductase respiratory complex transmembrane subunits"/>
    <property type="match status" value="1"/>
</dbReference>